<dbReference type="OrthoDB" id="4061472at2759"/>
<dbReference type="eggNOG" id="ENOG502S0PG">
    <property type="taxonomic scope" value="Eukaryota"/>
</dbReference>
<keyword evidence="2" id="KW-1185">Reference proteome</keyword>
<evidence type="ECO:0000313" key="2">
    <source>
        <dbReference type="Proteomes" id="UP000005666"/>
    </source>
</evidence>
<dbReference type="Gene3D" id="2.60.40.640">
    <property type="match status" value="1"/>
</dbReference>
<dbReference type="RefSeq" id="XP_003684364.1">
    <property type="nucleotide sequence ID" value="XM_003684316.1"/>
</dbReference>
<dbReference type="KEGG" id="tpf:TPHA_0B02570"/>
<gene>
    <name evidence="1" type="primary">TPHA0B02570</name>
    <name evidence="1" type="ordered locus">TPHA_0B02570</name>
</gene>
<name>G8BPJ9_TETPH</name>
<dbReference type="Proteomes" id="UP000005666">
    <property type="component" value="Chromosome 2"/>
</dbReference>
<organism evidence="1 2">
    <name type="scientific">Tetrapisispora phaffii (strain ATCC 24235 / CBS 4417 / NBRC 1672 / NRRL Y-8282 / UCD 70-5)</name>
    <name type="common">Yeast</name>
    <name type="synonym">Fabospora phaffii</name>
    <dbReference type="NCBI Taxonomy" id="1071381"/>
    <lineage>
        <taxon>Eukaryota</taxon>
        <taxon>Fungi</taxon>
        <taxon>Dikarya</taxon>
        <taxon>Ascomycota</taxon>
        <taxon>Saccharomycotina</taxon>
        <taxon>Saccharomycetes</taxon>
        <taxon>Saccharomycetales</taxon>
        <taxon>Saccharomycetaceae</taxon>
        <taxon>Tetrapisispora</taxon>
    </lineage>
</organism>
<proteinExistence type="predicted"/>
<reference evidence="1 2" key="1">
    <citation type="journal article" date="2011" name="Proc. Natl. Acad. Sci. U.S.A.">
        <title>Evolutionary erosion of yeast sex chromosomes by mating-type switching accidents.</title>
        <authorList>
            <person name="Gordon J.L."/>
            <person name="Armisen D."/>
            <person name="Proux-Wera E."/>
            <person name="Oheigeartaigh S.S."/>
            <person name="Byrne K.P."/>
            <person name="Wolfe K.H."/>
        </authorList>
    </citation>
    <scope>NUCLEOTIDE SEQUENCE [LARGE SCALE GENOMIC DNA]</scope>
    <source>
        <strain evidence="2">ATCC 24235 / CBS 4417 / NBRC 1672 / NRRL Y-8282 / UCD 70-5</strain>
    </source>
</reference>
<dbReference type="AlphaFoldDB" id="G8BPJ9"/>
<dbReference type="GeneID" id="11535070"/>
<dbReference type="HOGENOM" id="CLU_038191_0_0_1"/>
<dbReference type="OMA" id="HFRIESL"/>
<evidence type="ECO:0008006" key="3">
    <source>
        <dbReference type="Google" id="ProtNLM"/>
    </source>
</evidence>
<accession>G8BPJ9</accession>
<evidence type="ECO:0000313" key="1">
    <source>
        <dbReference type="EMBL" id="CCE61930.1"/>
    </source>
</evidence>
<dbReference type="InterPro" id="IPR014752">
    <property type="entry name" value="Arrestin-like_C"/>
</dbReference>
<sequence>MKITKLGDPISMIVSDEYYELFPYKNYETNNGADNQLNEPKVLSKYLLFLKKQNTINKEPVPKVLKLRKLKFGGTTIINDSGRKKYFYYPLKTVDNPCVTICNNIKKGYNIELIINPGSSKVYLPDLPINKDHVTENVFDPDANHLKGYTSSDPDYYDKFPAVVSGKLKFTVYQDNFELPLFLTNLDINLKCFSNEYINITHIDSHHNLSRKNENSEEFDKKLNVFKSNPRVNLDFLNYKNINKNMPKGVYEFPFDFILNCKESPATNCYYGSIQYRIEAISKIFYEKTGYFDTVILTDLIEVKKVLPIDSEYLINNQLIAKSIWSRIGCKEESLVLKSYDNLLISEEFDDSLFAEVNIPSRILDSSILGKFSAILNVDKSFENLKITKISLNLSQAVSLPSIDNISFEPTKNSEHIQHSNEFRLLKKIITDDKPDDKIVKVEFDLNNISELLSLKRTIMPYYCERSSMYKNMASLKVTHKLLFRIYLFPIKTTLQKSNISEYCIRIAVPILLLDDSMLNNLVLPSYEFENSTHL</sequence>
<dbReference type="EMBL" id="HE612857">
    <property type="protein sequence ID" value="CCE61930.1"/>
    <property type="molecule type" value="Genomic_DNA"/>
</dbReference>
<protein>
    <recommendedName>
        <fullName evidence="3">Arrestin-like N-terminal domain-containing protein</fullName>
    </recommendedName>
</protein>